<organism evidence="1 2">
    <name type="scientific">Naganishia friedmannii</name>
    <dbReference type="NCBI Taxonomy" id="89922"/>
    <lineage>
        <taxon>Eukaryota</taxon>
        <taxon>Fungi</taxon>
        <taxon>Dikarya</taxon>
        <taxon>Basidiomycota</taxon>
        <taxon>Agaricomycotina</taxon>
        <taxon>Tremellomycetes</taxon>
        <taxon>Filobasidiales</taxon>
        <taxon>Filobasidiaceae</taxon>
        <taxon>Naganishia</taxon>
    </lineage>
</organism>
<reference evidence="1" key="1">
    <citation type="submission" date="2023-04" db="EMBL/GenBank/DDBJ databases">
        <title>Draft Genome sequencing of Naganishia species isolated from polar environments using Oxford Nanopore Technology.</title>
        <authorList>
            <person name="Leo P."/>
            <person name="Venkateswaran K."/>
        </authorList>
    </citation>
    <scope>NUCLEOTIDE SEQUENCE</scope>
    <source>
        <strain evidence="1">MNA-CCFEE 5423</strain>
    </source>
</reference>
<evidence type="ECO:0000313" key="1">
    <source>
        <dbReference type="EMBL" id="KAJ9097223.1"/>
    </source>
</evidence>
<evidence type="ECO:0000313" key="2">
    <source>
        <dbReference type="Proteomes" id="UP001227268"/>
    </source>
</evidence>
<gene>
    <name evidence="1" type="ORF">QFC21_004892</name>
</gene>
<name>A0ACC2VCW3_9TREE</name>
<protein>
    <submittedName>
        <fullName evidence="1">Uncharacterized protein</fullName>
    </submittedName>
</protein>
<accession>A0ACC2VCW3</accession>
<dbReference type="EMBL" id="JASBWT010000017">
    <property type="protein sequence ID" value="KAJ9097223.1"/>
    <property type="molecule type" value="Genomic_DNA"/>
</dbReference>
<keyword evidence="2" id="KW-1185">Reference proteome</keyword>
<proteinExistence type="predicted"/>
<comment type="caution">
    <text evidence="1">The sequence shown here is derived from an EMBL/GenBank/DDBJ whole genome shotgun (WGS) entry which is preliminary data.</text>
</comment>
<sequence length="982" mass="106639">MTNAGVERQSTDAQQQSNTSESQKGDKVLDGRQPSPSPSDLKALNISIPPRRKSSGSSSPVTSGERDEHRVADRAAEVGKPEDVDETDARTAIPQLSVRSEQRLARRTSSIPYPPASPTFPPIINGHAHPTPSWLPRPSLAEPGVSSSTIISPASRSTTPSLATAPHQQTHLHYEYQESPRSPLAWRQTFGEAVRLNTGGAVSPALPYTPIPAPAPERTSPSSRQGSVGAPPEGYFTFASRSGSVAGLDEQGQAFSPGNAVANDDGAAFPSGGWKERIAVTFGPIPIRNAADSTFRDSSGAVSPSQLEREAGTELVREDAEQLRGLGFDTPISYSRPASPSPFESVSLHSSGSERPDDEEEQDEGQGQLSPLPPSSVRSKSFSTRSSLGSTNAAGLEPTTPRQRQPSSRRVSASSLTTTTTHQRSITKSPGSRRVSAGGGLWGDVETENVTRESSMSPRRRDDGVRSPLPAFGDGIAHDAASSSSTMTSIPLSRAPSTTSSRRPSGASVVRVGNGSTPTAPTTPRLQAPPAIPHDLDRGILAKLSRPGASSMALWAEKGDPVAVTVARVAEEESRKKRLSLRTSADSVSRVSMSGEAMGAPTSTPSMTSSDAAGGQQRVVGSTHPSSGPSKLDQVRSQTRMVHLPPKSREEDAVHLERWKEMMEQSRVADENRQAEREYRRLEMERRLAADMPVWETEVLNPAMAGAQAGGDAWSSRIRGNPKLRDMWFRGVPSHLRGRAWSLAIGNDLTLSKDAFRQYHSRARKAIQSERFPQDILDAIEHDTSETLRVIKLFQAGSPMHDELKDLLHAWSCLRAFYSGITDEVEAYYRIFETLQGELFPKIYANCKHLGVRLPSSYFTTVFIHQLSFEAAARVWDVILLEGDSHIFRIALAILAILEPRLYFPDRKEITSILEGSNPASLAIVARERERAKQKGLPFVADIDGVLTSLGVTEDAIFDTLQHDDWKESRFNRLCQRELPDD</sequence>
<dbReference type="Proteomes" id="UP001227268">
    <property type="component" value="Unassembled WGS sequence"/>
</dbReference>